<reference evidence="5 6" key="1">
    <citation type="journal article" date="2021" name="BMC Genomics">
        <title>Datura genome reveals duplications of psychoactive alkaloid biosynthetic genes and high mutation rate following tissue culture.</title>
        <authorList>
            <person name="Rajewski A."/>
            <person name="Carter-House D."/>
            <person name="Stajich J."/>
            <person name="Litt A."/>
        </authorList>
    </citation>
    <scope>NUCLEOTIDE SEQUENCE [LARGE SCALE GENOMIC DNA]</scope>
    <source>
        <strain evidence="5">AR-01</strain>
    </source>
</reference>
<feature type="transmembrane region" description="Helical" evidence="4">
    <location>
        <begin position="6"/>
        <end position="24"/>
    </location>
</feature>
<evidence type="ECO:0008006" key="7">
    <source>
        <dbReference type="Google" id="ProtNLM"/>
    </source>
</evidence>
<evidence type="ECO:0000313" key="6">
    <source>
        <dbReference type="Proteomes" id="UP000823775"/>
    </source>
</evidence>
<dbReference type="Proteomes" id="UP000823775">
    <property type="component" value="Unassembled WGS sequence"/>
</dbReference>
<proteinExistence type="predicted"/>
<evidence type="ECO:0000256" key="4">
    <source>
        <dbReference type="SAM" id="Phobius"/>
    </source>
</evidence>
<keyword evidence="1 4" id="KW-0812">Transmembrane</keyword>
<keyword evidence="3 4" id="KW-0472">Membrane</keyword>
<dbReference type="EMBL" id="JACEIK010002092">
    <property type="protein sequence ID" value="MCD9559068.1"/>
    <property type="molecule type" value="Genomic_DNA"/>
</dbReference>
<evidence type="ECO:0000256" key="1">
    <source>
        <dbReference type="ARBA" id="ARBA00022692"/>
    </source>
</evidence>
<sequence length="137" mass="15552">MGKDVLPFLLMVMVQVGYAGTAIISKLVMDEGMDPYVHLSYRQIFATISIAPFAYFSRESFGSIVTIDSMVFVGEEKEVDCVTVHAKEEVHKENNSVLGIKEINLNLPLIDEESEKYRVVKDHHEDVFRAGYVNFYP</sequence>
<gene>
    <name evidence="5" type="ORF">HAX54_016797</name>
</gene>
<protein>
    <recommendedName>
        <fullName evidence="7">WAT1-related protein</fullName>
    </recommendedName>
</protein>
<evidence type="ECO:0000313" key="5">
    <source>
        <dbReference type="EMBL" id="MCD9559068.1"/>
    </source>
</evidence>
<evidence type="ECO:0000256" key="2">
    <source>
        <dbReference type="ARBA" id="ARBA00022989"/>
    </source>
</evidence>
<name>A0ABS8ULH2_DATST</name>
<dbReference type="PANTHER" id="PTHR31218">
    <property type="entry name" value="WAT1-RELATED PROTEIN"/>
    <property type="match status" value="1"/>
</dbReference>
<evidence type="ECO:0000256" key="3">
    <source>
        <dbReference type="ARBA" id="ARBA00023136"/>
    </source>
</evidence>
<organism evidence="5 6">
    <name type="scientific">Datura stramonium</name>
    <name type="common">Jimsonweed</name>
    <name type="synonym">Common thornapple</name>
    <dbReference type="NCBI Taxonomy" id="4076"/>
    <lineage>
        <taxon>Eukaryota</taxon>
        <taxon>Viridiplantae</taxon>
        <taxon>Streptophyta</taxon>
        <taxon>Embryophyta</taxon>
        <taxon>Tracheophyta</taxon>
        <taxon>Spermatophyta</taxon>
        <taxon>Magnoliopsida</taxon>
        <taxon>eudicotyledons</taxon>
        <taxon>Gunneridae</taxon>
        <taxon>Pentapetalae</taxon>
        <taxon>asterids</taxon>
        <taxon>lamiids</taxon>
        <taxon>Solanales</taxon>
        <taxon>Solanaceae</taxon>
        <taxon>Solanoideae</taxon>
        <taxon>Datureae</taxon>
        <taxon>Datura</taxon>
    </lineage>
</organism>
<dbReference type="InterPro" id="IPR030184">
    <property type="entry name" value="WAT1-related"/>
</dbReference>
<keyword evidence="2 4" id="KW-1133">Transmembrane helix</keyword>
<accession>A0ABS8ULH2</accession>
<comment type="caution">
    <text evidence="5">The sequence shown here is derived from an EMBL/GenBank/DDBJ whole genome shotgun (WGS) entry which is preliminary data.</text>
</comment>
<keyword evidence="6" id="KW-1185">Reference proteome</keyword>